<dbReference type="InterPro" id="IPR036365">
    <property type="entry name" value="PGBD-like_sf"/>
</dbReference>
<dbReference type="EMBL" id="LAHD01000123">
    <property type="protein sequence ID" value="PHJ96793.1"/>
    <property type="molecule type" value="Genomic_DNA"/>
</dbReference>
<accession>A0A9Q5Z6Z2</accession>
<dbReference type="InterPro" id="IPR052905">
    <property type="entry name" value="LD-transpeptidase_YkuD-like"/>
</dbReference>
<feature type="domain" description="Peptidoglycan binding-like" evidence="1">
    <location>
        <begin position="288"/>
        <end position="343"/>
    </location>
</feature>
<dbReference type="SUPFAM" id="SSF47090">
    <property type="entry name" value="PGBD-like"/>
    <property type="match status" value="4"/>
</dbReference>
<gene>
    <name evidence="2" type="ORF">VF08_29885</name>
</gene>
<feature type="domain" description="Peptidoglycan binding-like" evidence="1">
    <location>
        <begin position="51"/>
        <end position="107"/>
    </location>
</feature>
<dbReference type="Proteomes" id="UP000222310">
    <property type="component" value="Unassembled WGS sequence"/>
</dbReference>
<evidence type="ECO:0000313" key="3">
    <source>
        <dbReference type="Proteomes" id="UP000222310"/>
    </source>
</evidence>
<feature type="domain" description="Peptidoglycan binding-like" evidence="1">
    <location>
        <begin position="210"/>
        <end position="261"/>
    </location>
</feature>
<evidence type="ECO:0000313" key="2">
    <source>
        <dbReference type="EMBL" id="PHJ96793.1"/>
    </source>
</evidence>
<dbReference type="InterPro" id="IPR002477">
    <property type="entry name" value="Peptidoglycan-bd-like"/>
</dbReference>
<dbReference type="Pfam" id="PF01471">
    <property type="entry name" value="PG_binding_1"/>
    <property type="match status" value="4"/>
</dbReference>
<comment type="caution">
    <text evidence="2">The sequence shown here is derived from an EMBL/GenBank/DDBJ whole genome shotgun (WGS) entry which is preliminary data.</text>
</comment>
<dbReference type="Gene3D" id="1.10.101.10">
    <property type="entry name" value="PGBD-like superfamily/PGBD"/>
    <property type="match status" value="4"/>
</dbReference>
<feature type="domain" description="Peptidoglycan binding-like" evidence="1">
    <location>
        <begin position="139"/>
        <end position="195"/>
    </location>
</feature>
<name>A0A9Q5Z6Z2_NOSLI</name>
<sequence>MKVVRLPVILKFLNWENLPSSAAMHLLSVALTMGILSVAGEVLALQKIGTNGSQVANSQRCLKKLGYFKGPVTGKFATLTENAVIKFQQANRLPAVGFIGPSTQKALQRACQSQASSRNVNGNSASAVNQYPTLSQGSTGAAVTKLQQRLQQRGYFNANPTGNFGRITKDAVIAFQRNAGISTTGIVGGQTWRALLGSSQAPAKSSFSTQQIRELQQGLRQLGYFKANPTGTSGPITREAITKFQQDYKLPVNGQANTQALVAVRRALAGGYATQQPARNYLTVGDRSDNVRLVQNRLWQLGFFNANADGYFSDYTRNSVMAFQQSFGLNSTGNVDWQTWEALGLNNANASNYTETNRYLVPVTNGYLSPETHSNILAGNNGYKVIVPIFSNDTLSKVQQYIPHAVTEQSSLGDYVNAGAFSDRAEAERVTKMLRSYGVDARVKYN</sequence>
<dbReference type="AlphaFoldDB" id="A0A9Q5Z6Z2"/>
<evidence type="ECO:0000259" key="1">
    <source>
        <dbReference type="Pfam" id="PF01471"/>
    </source>
</evidence>
<proteinExistence type="predicted"/>
<dbReference type="PANTHER" id="PTHR41533">
    <property type="entry name" value="L,D-TRANSPEPTIDASE HI_1667-RELATED"/>
    <property type="match status" value="1"/>
</dbReference>
<reference evidence="2 3" key="1">
    <citation type="submission" date="2015-02" db="EMBL/GenBank/DDBJ databases">
        <title>Nostoc linckia genome annotation.</title>
        <authorList>
            <person name="Zhou Z."/>
        </authorList>
    </citation>
    <scope>NUCLEOTIDE SEQUENCE [LARGE SCALE GENOMIC DNA]</scope>
    <source>
        <strain evidence="3">z8</strain>
    </source>
</reference>
<dbReference type="PANTHER" id="PTHR41533:SF1">
    <property type="entry name" value="L,D-TRANSPEPTIDASE YCBB-RELATED"/>
    <property type="match status" value="1"/>
</dbReference>
<organism evidence="2 3">
    <name type="scientific">Nostoc linckia z8</name>
    <dbReference type="NCBI Taxonomy" id="1628746"/>
    <lineage>
        <taxon>Bacteria</taxon>
        <taxon>Bacillati</taxon>
        <taxon>Cyanobacteriota</taxon>
        <taxon>Cyanophyceae</taxon>
        <taxon>Nostocales</taxon>
        <taxon>Nostocaceae</taxon>
        <taxon>Nostoc</taxon>
    </lineage>
</organism>
<dbReference type="InterPro" id="IPR036366">
    <property type="entry name" value="PGBDSf"/>
</dbReference>
<protein>
    <submittedName>
        <fullName evidence="2">Peptidoglycan-binding protein</fullName>
    </submittedName>
</protein>